<dbReference type="AlphaFoldDB" id="A0A1I6XVM0"/>
<gene>
    <name evidence="1" type="ORF">SAMN05216474_0470</name>
</gene>
<reference evidence="1 2" key="1">
    <citation type="submission" date="2016-10" db="EMBL/GenBank/DDBJ databases">
        <authorList>
            <person name="de Groot N.N."/>
        </authorList>
    </citation>
    <scope>NUCLEOTIDE SEQUENCE [LARGE SCALE GENOMIC DNA]</scope>
    <source>
        <strain evidence="1 2">CGMCC 1.7005</strain>
    </source>
</reference>
<evidence type="ECO:0000313" key="2">
    <source>
        <dbReference type="Proteomes" id="UP000236454"/>
    </source>
</evidence>
<proteinExistence type="predicted"/>
<dbReference type="OrthoDB" id="714084at2"/>
<accession>A0A1I6XVM0</accession>
<evidence type="ECO:0000313" key="1">
    <source>
        <dbReference type="EMBL" id="SFT42157.1"/>
    </source>
</evidence>
<dbReference type="RefSeq" id="WP_090245908.1">
    <property type="nucleotide sequence ID" value="NZ_FPAS01000001.1"/>
</dbReference>
<keyword evidence="2" id="KW-1185">Reference proteome</keyword>
<protein>
    <submittedName>
        <fullName evidence="1">Uncharacterized protein</fullName>
    </submittedName>
</protein>
<sequence length="185" mass="21593">MKTITYISAILISIIGFSQSKEDVQQITQVLVNNYAKDSIKVYNKYVNSSLIKELEDSKLNLFIEWLDREKIKEDTLSKDRQIDFFNDSMKFDFEGIEVIYCSDERLEKKNNSKFKAKANKEYLTRKRKTPMAYISFPIVSVNGKNAIVYCTYLCGPLCGETGVQFLKKENNRWIIVKYETRSIS</sequence>
<organism evidence="1 2">
    <name type="scientific">Lishizhenia tianjinensis</name>
    <dbReference type="NCBI Taxonomy" id="477690"/>
    <lineage>
        <taxon>Bacteria</taxon>
        <taxon>Pseudomonadati</taxon>
        <taxon>Bacteroidota</taxon>
        <taxon>Flavobacteriia</taxon>
        <taxon>Flavobacteriales</taxon>
        <taxon>Crocinitomicaceae</taxon>
        <taxon>Lishizhenia</taxon>
    </lineage>
</organism>
<dbReference type="EMBL" id="FPAS01000001">
    <property type="protein sequence ID" value="SFT42157.1"/>
    <property type="molecule type" value="Genomic_DNA"/>
</dbReference>
<name>A0A1I6XVM0_9FLAO</name>
<dbReference type="Proteomes" id="UP000236454">
    <property type="component" value="Unassembled WGS sequence"/>
</dbReference>
<dbReference type="STRING" id="477690.SAMN05216474_0470"/>